<sequence length="238" mass="26231">MPCVWSVSNSILFHHFNACTEIEFLADLSGEELNDIYDKCTWSPPALTEAEEVQNKRSLIAWLQRNLPDFKDVSGRRVPTKSIIDQSMALRNETPEMKDEAPSNTTLDDFDINAFHLALLDAKANASVSNNDNDNDKVIESGNDESAFLDIDSRGSNNDHADLISLYPPLPPKSSSTPPTSPTAGHVIPREDLSEVEELILGQAFRAVERANATDLDGAMDILVHLLGAVLMLKKEQS</sequence>
<accession>A0A6A6F4R9</accession>
<dbReference type="AlphaFoldDB" id="A0A6A6F4R9"/>
<name>A0A6A6F4R9_9PEZI</name>
<feature type="compositionally biased region" description="Low complexity" evidence="1">
    <location>
        <begin position="163"/>
        <end position="178"/>
    </location>
</feature>
<keyword evidence="3" id="KW-1185">Reference proteome</keyword>
<reference evidence="2" key="1">
    <citation type="journal article" date="2020" name="Stud. Mycol.">
        <title>101 Dothideomycetes genomes: a test case for predicting lifestyles and emergence of pathogens.</title>
        <authorList>
            <person name="Haridas S."/>
            <person name="Albert R."/>
            <person name="Binder M."/>
            <person name="Bloem J."/>
            <person name="Labutti K."/>
            <person name="Salamov A."/>
            <person name="Andreopoulos B."/>
            <person name="Baker S."/>
            <person name="Barry K."/>
            <person name="Bills G."/>
            <person name="Bluhm B."/>
            <person name="Cannon C."/>
            <person name="Castanera R."/>
            <person name="Culley D."/>
            <person name="Daum C."/>
            <person name="Ezra D."/>
            <person name="Gonzalez J."/>
            <person name="Henrissat B."/>
            <person name="Kuo A."/>
            <person name="Liang C."/>
            <person name="Lipzen A."/>
            <person name="Lutzoni F."/>
            <person name="Magnuson J."/>
            <person name="Mondo S."/>
            <person name="Nolan M."/>
            <person name="Ohm R."/>
            <person name="Pangilinan J."/>
            <person name="Park H.-J."/>
            <person name="Ramirez L."/>
            <person name="Alfaro M."/>
            <person name="Sun H."/>
            <person name="Tritt A."/>
            <person name="Yoshinaga Y."/>
            <person name="Zwiers L.-H."/>
            <person name="Turgeon B."/>
            <person name="Goodwin S."/>
            <person name="Spatafora J."/>
            <person name="Crous P."/>
            <person name="Grigoriev I."/>
        </authorList>
    </citation>
    <scope>NUCLEOTIDE SEQUENCE</scope>
    <source>
        <strain evidence="2">SCOH1-5</strain>
    </source>
</reference>
<organism evidence="2 3">
    <name type="scientific">Cercospora zeae-maydis SCOH1-5</name>
    <dbReference type="NCBI Taxonomy" id="717836"/>
    <lineage>
        <taxon>Eukaryota</taxon>
        <taxon>Fungi</taxon>
        <taxon>Dikarya</taxon>
        <taxon>Ascomycota</taxon>
        <taxon>Pezizomycotina</taxon>
        <taxon>Dothideomycetes</taxon>
        <taxon>Dothideomycetidae</taxon>
        <taxon>Mycosphaerellales</taxon>
        <taxon>Mycosphaerellaceae</taxon>
        <taxon>Cercospora</taxon>
    </lineage>
</organism>
<evidence type="ECO:0000313" key="3">
    <source>
        <dbReference type="Proteomes" id="UP000799539"/>
    </source>
</evidence>
<dbReference type="Proteomes" id="UP000799539">
    <property type="component" value="Unassembled WGS sequence"/>
</dbReference>
<evidence type="ECO:0000313" key="2">
    <source>
        <dbReference type="EMBL" id="KAF2208284.1"/>
    </source>
</evidence>
<evidence type="ECO:0000256" key="1">
    <source>
        <dbReference type="SAM" id="MobiDB-lite"/>
    </source>
</evidence>
<dbReference type="EMBL" id="ML992695">
    <property type="protein sequence ID" value="KAF2208284.1"/>
    <property type="molecule type" value="Genomic_DNA"/>
</dbReference>
<protein>
    <submittedName>
        <fullName evidence="2">Uncharacterized protein</fullName>
    </submittedName>
</protein>
<feature type="region of interest" description="Disordered" evidence="1">
    <location>
        <begin position="160"/>
        <end position="189"/>
    </location>
</feature>
<proteinExistence type="predicted"/>
<gene>
    <name evidence="2" type="ORF">CERZMDRAFT_107521</name>
</gene>
<dbReference type="OrthoDB" id="10561634at2759"/>